<gene>
    <name evidence="3" type="ORF">PR048_000223</name>
</gene>
<comment type="caution">
    <text evidence="3">The sequence shown here is derived from an EMBL/GenBank/DDBJ whole genome shotgun (WGS) entry which is preliminary data.</text>
</comment>
<proteinExistence type="predicted"/>
<feature type="signal peptide" evidence="2">
    <location>
        <begin position="1"/>
        <end position="15"/>
    </location>
</feature>
<evidence type="ECO:0000313" key="4">
    <source>
        <dbReference type="Proteomes" id="UP001159363"/>
    </source>
</evidence>
<evidence type="ECO:0000313" key="3">
    <source>
        <dbReference type="EMBL" id="KAJ8894916.1"/>
    </source>
</evidence>
<sequence>MLSLFFCLQLTYRLGMHSPLTYCMCRSHEYFANSFGGEIDAKHLFFSHTVVIGRQLFRHAPFNLRASNKREAVVTSSKFDRKERERVNLAYFIGTHTLHHACVRLSPCGDRDVDNLATDRRIRWKSEKKGFAINGKREVLSIREDFHSGAAPYLLQSPLSALKTSLLRAGQISSLTHTNILSTTSGINKENILSLYWGAAVAERLACSPPTYANRVQSTAGSLPDFRTWESCRTMPLVGSPVSSVLSFLPCSIPQSPSSALKTSLLRAAQISSLTHFSLIRARVDRQERSRRQEQHGRRSIDEASSPSALLPRACNVCTPSDNTPISLPFPYHERSVTATRHTTTAVEDVTAPASRTLAFRALRLEVMAYLVRVLVSPLSLPRLSATNTHAQQARPRLTTDCGVCLSVPVPADMAARAQGRISFRTTGAGAEGINDKLRAVRPAVHIPRRHATRKNQSAPRFVRTSELSELRPNSLLHSRHCNITHKYLRQHTFDDSVAVMGCRREERQKAEKGASSVPEGVNLAWCMRITRVARRLRAARPAPQAISVLLLTSFVIRTPVNTPVVADDKIDVKHVYTEVDFAIGSQFIRHALDDSEQTSKETTSQCHTATCEVTLATLWDSSQLRRNARAGGGGEREISEKIRRPATSVGIIPTFENPGAVSPGIEPRSPRWSSAYWSLSCVFIGCCPAPGSYGVRKVFPCKSAIGSVACRAVLINCDPIAKKTQRAHIAANQRVIENHNAIGCSIQFGVYSHLVFQIAHAPPSRISPQTLRITSQKLNGIKLFSSEVLPRRCAAERRRRRSPLEMACAEGEFEVGRDEARELGRHFFVASHSSCYRGRGGLAVRLLAYHQGEPGSIPGRAVRCRWSCGFSRGSLAKQQSVFPCMTFRREGSEIDPLAGDLGRSFVCVCVCACKFAVKGIVKVALWRERVCSAVPPQFSPCPASPQCSRVLRAPSRTVVFTRQSTPLTPRPPSSRNLLSSGLYTSQTYRAHI</sequence>
<protein>
    <submittedName>
        <fullName evidence="3">Uncharacterized protein</fullName>
    </submittedName>
</protein>
<feature type="region of interest" description="Disordered" evidence="1">
    <location>
        <begin position="285"/>
        <end position="307"/>
    </location>
</feature>
<keyword evidence="2" id="KW-0732">Signal</keyword>
<feature type="compositionally biased region" description="Basic and acidic residues" evidence="1">
    <location>
        <begin position="285"/>
        <end position="302"/>
    </location>
</feature>
<keyword evidence="4" id="KW-1185">Reference proteome</keyword>
<dbReference type="EMBL" id="JARBHB010000001">
    <property type="protein sequence ID" value="KAJ8894916.1"/>
    <property type="molecule type" value="Genomic_DNA"/>
</dbReference>
<organism evidence="3 4">
    <name type="scientific">Dryococelus australis</name>
    <dbReference type="NCBI Taxonomy" id="614101"/>
    <lineage>
        <taxon>Eukaryota</taxon>
        <taxon>Metazoa</taxon>
        <taxon>Ecdysozoa</taxon>
        <taxon>Arthropoda</taxon>
        <taxon>Hexapoda</taxon>
        <taxon>Insecta</taxon>
        <taxon>Pterygota</taxon>
        <taxon>Neoptera</taxon>
        <taxon>Polyneoptera</taxon>
        <taxon>Phasmatodea</taxon>
        <taxon>Verophasmatodea</taxon>
        <taxon>Anareolatae</taxon>
        <taxon>Phasmatidae</taxon>
        <taxon>Eurycanthinae</taxon>
        <taxon>Dryococelus</taxon>
    </lineage>
</organism>
<feature type="chain" id="PRO_5045789327" evidence="2">
    <location>
        <begin position="16"/>
        <end position="993"/>
    </location>
</feature>
<evidence type="ECO:0000256" key="1">
    <source>
        <dbReference type="SAM" id="MobiDB-lite"/>
    </source>
</evidence>
<accession>A0ABQ9IE77</accession>
<name>A0ABQ9IE77_9NEOP</name>
<reference evidence="3 4" key="1">
    <citation type="submission" date="2023-02" db="EMBL/GenBank/DDBJ databases">
        <title>LHISI_Scaffold_Assembly.</title>
        <authorList>
            <person name="Stuart O.P."/>
            <person name="Cleave R."/>
            <person name="Magrath M.J.L."/>
            <person name="Mikheyev A.S."/>
        </authorList>
    </citation>
    <scope>NUCLEOTIDE SEQUENCE [LARGE SCALE GENOMIC DNA]</scope>
    <source>
        <strain evidence="3">Daus_M_001</strain>
        <tissue evidence="3">Leg muscle</tissue>
    </source>
</reference>
<evidence type="ECO:0000256" key="2">
    <source>
        <dbReference type="SAM" id="SignalP"/>
    </source>
</evidence>
<dbReference type="Proteomes" id="UP001159363">
    <property type="component" value="Chromosome 1"/>
</dbReference>